<dbReference type="GeneTree" id="ENSGT00940000156098"/>
<evidence type="ECO:0000259" key="3">
    <source>
        <dbReference type="Pfam" id="PF03915"/>
    </source>
</evidence>
<keyword evidence="1" id="KW-0175">Coiled coil</keyword>
<feature type="domain" description="Actin interacting protein 3-like C-terminal" evidence="3">
    <location>
        <begin position="102"/>
        <end position="187"/>
    </location>
</feature>
<organism evidence="4 5">
    <name type="scientific">Sander lucioperca</name>
    <name type="common">Pike-perch</name>
    <name type="synonym">Perca lucioperca</name>
    <dbReference type="NCBI Taxonomy" id="283035"/>
    <lineage>
        <taxon>Eukaryota</taxon>
        <taxon>Metazoa</taxon>
        <taxon>Chordata</taxon>
        <taxon>Craniata</taxon>
        <taxon>Vertebrata</taxon>
        <taxon>Euteleostomi</taxon>
        <taxon>Actinopterygii</taxon>
        <taxon>Neopterygii</taxon>
        <taxon>Teleostei</taxon>
        <taxon>Neoteleostei</taxon>
        <taxon>Acanthomorphata</taxon>
        <taxon>Eupercaria</taxon>
        <taxon>Perciformes</taxon>
        <taxon>Percoidei</taxon>
        <taxon>Percidae</taxon>
        <taxon>Luciopercinae</taxon>
        <taxon>Sander</taxon>
    </lineage>
</organism>
<keyword evidence="5" id="KW-1185">Reference proteome</keyword>
<reference evidence="4" key="2">
    <citation type="submission" date="2025-09" db="UniProtKB">
        <authorList>
            <consortium name="Ensembl"/>
        </authorList>
    </citation>
    <scope>IDENTIFICATION</scope>
</reference>
<feature type="compositionally biased region" description="Low complexity" evidence="2">
    <location>
        <begin position="207"/>
        <end position="237"/>
    </location>
</feature>
<evidence type="ECO:0000256" key="2">
    <source>
        <dbReference type="SAM" id="MobiDB-lite"/>
    </source>
</evidence>
<dbReference type="Ensembl" id="ENSSLUT00000008386.1">
    <property type="protein sequence ID" value="ENSSLUP00000008120.1"/>
    <property type="gene ID" value="ENSSLUG00000003843.1"/>
</dbReference>
<feature type="region of interest" description="Disordered" evidence="2">
    <location>
        <begin position="343"/>
        <end position="371"/>
    </location>
</feature>
<dbReference type="AlphaFoldDB" id="A0A8D0CQL3"/>
<dbReference type="Pfam" id="PF03915">
    <property type="entry name" value="AIP3"/>
    <property type="match status" value="1"/>
</dbReference>
<dbReference type="PANTHER" id="PTHR22741">
    <property type="entry name" value="P140CAP/SNIP-RELATED"/>
    <property type="match status" value="1"/>
</dbReference>
<evidence type="ECO:0000256" key="1">
    <source>
        <dbReference type="ARBA" id="ARBA00023054"/>
    </source>
</evidence>
<reference evidence="4" key="1">
    <citation type="submission" date="2025-08" db="UniProtKB">
        <authorList>
            <consortium name="Ensembl"/>
        </authorList>
    </citation>
    <scope>IDENTIFICATION</scope>
</reference>
<feature type="region of interest" description="Disordered" evidence="2">
    <location>
        <begin position="394"/>
        <end position="452"/>
    </location>
</feature>
<evidence type="ECO:0000313" key="4">
    <source>
        <dbReference type="Ensembl" id="ENSSLUP00000008120.1"/>
    </source>
</evidence>
<dbReference type="PANTHER" id="PTHR22741:SF10">
    <property type="entry name" value="COILED-COIL DOMAIN-CONTAINING PROTEIN CG32809"/>
    <property type="match status" value="1"/>
</dbReference>
<dbReference type="InterPro" id="IPR051825">
    <property type="entry name" value="SRCIN1"/>
</dbReference>
<sequence>MQHSDVERKKEVFLDHLRQKYPHHAAIIMGHQDRMREQARSPPCAGVLGTAEQQDPLASETMSEGEVLPPTVPFTRGCKARASLPVGRSSGQTRERPPGVLYLQYGEETKQVRIPAEISSPDALRALFVTAFPHQLTMKMLQSPNMAIYIKDTSRNVYYDLEDMRNITSYSCLKVYHKDPAHVFNRHARPISKEILYGSHSPVHALSSSSRSTLHSLQGSMSPPMVRSMPSSPSRMAYGGGSTGGRAAIGDPSSVTLPRDRLSAAGRSSSLCSSSSSAILERKDVKPGEMPSMALVVRGEGGPHYPDSYCSSMQDGGGGRLSMTSSQCSCSCNQVCINPSDFSPSRQKSRKYGDSQLPPLGTKTPPPSPHRVNEVRMIDGQVIGGVGLVSTERMSPIRRSLRRDSNGAPVEIVNRSRGSGSSSSPSSVFMDSPLGQPERLFQGHVTGSNAQR</sequence>
<feature type="region of interest" description="Disordered" evidence="2">
    <location>
        <begin position="207"/>
        <end position="269"/>
    </location>
</feature>
<accession>A0A8D0CQL3</accession>
<proteinExistence type="predicted"/>
<protein>
    <recommendedName>
        <fullName evidence="3">Actin interacting protein 3-like C-terminal domain-containing protein</fullName>
    </recommendedName>
</protein>
<dbReference type="GO" id="GO:0005737">
    <property type="term" value="C:cytoplasm"/>
    <property type="evidence" value="ECO:0007669"/>
    <property type="project" value="TreeGrafter"/>
</dbReference>
<name>A0A8D0CQL3_SANLU</name>
<feature type="compositionally biased region" description="Low complexity" evidence="2">
    <location>
        <begin position="415"/>
        <end position="427"/>
    </location>
</feature>
<dbReference type="InterPro" id="IPR022782">
    <property type="entry name" value="AIP3-like_C"/>
</dbReference>
<evidence type="ECO:0000313" key="5">
    <source>
        <dbReference type="Proteomes" id="UP000694568"/>
    </source>
</evidence>
<dbReference type="Proteomes" id="UP000694568">
    <property type="component" value="Unplaced"/>
</dbReference>